<dbReference type="InterPro" id="IPR036291">
    <property type="entry name" value="NAD(P)-bd_dom_sf"/>
</dbReference>
<protein>
    <recommendedName>
        <fullName evidence="1">PRISE-like Rossmann-fold domain-containing protein</fullName>
    </recommendedName>
</protein>
<reference evidence="2 3" key="1">
    <citation type="submission" date="2024-05" db="EMBL/GenBank/DDBJ databases">
        <title>Haplotype-resolved chromosome-level genome assembly of Huyou (Citrus changshanensis).</title>
        <authorList>
            <person name="Miao C."/>
            <person name="Chen W."/>
            <person name="Wu Y."/>
            <person name="Wang L."/>
            <person name="Zhao S."/>
            <person name="Grierson D."/>
            <person name="Xu C."/>
            <person name="Chen K."/>
        </authorList>
    </citation>
    <scope>NUCLEOTIDE SEQUENCE [LARGE SCALE GENOMIC DNA]</scope>
    <source>
        <strain evidence="2">01-14</strain>
        <tissue evidence="2">Leaf</tissue>
    </source>
</reference>
<dbReference type="AlphaFoldDB" id="A0AAP0LQC4"/>
<evidence type="ECO:0000313" key="2">
    <source>
        <dbReference type="EMBL" id="KAK9176234.1"/>
    </source>
</evidence>
<dbReference type="Proteomes" id="UP001428341">
    <property type="component" value="Unassembled WGS sequence"/>
</dbReference>
<dbReference type="PANTHER" id="PTHR32487">
    <property type="entry name" value="3-OXO-DELTA(4,5)-STEROID 5-BETA-REDUCTASE"/>
    <property type="match status" value="1"/>
</dbReference>
<dbReference type="GO" id="GO:0016627">
    <property type="term" value="F:oxidoreductase activity, acting on the CH-CH group of donors"/>
    <property type="evidence" value="ECO:0007669"/>
    <property type="project" value="UniProtKB-ARBA"/>
</dbReference>
<evidence type="ECO:0000313" key="3">
    <source>
        <dbReference type="Proteomes" id="UP001428341"/>
    </source>
</evidence>
<evidence type="ECO:0000259" key="1">
    <source>
        <dbReference type="Pfam" id="PF22917"/>
    </source>
</evidence>
<dbReference type="InterPro" id="IPR055222">
    <property type="entry name" value="PRISE-like_Rossmann-fold"/>
</dbReference>
<dbReference type="Pfam" id="PF22917">
    <property type="entry name" value="PRISE"/>
    <property type="match status" value="1"/>
</dbReference>
<dbReference type="Gene3D" id="3.40.50.720">
    <property type="entry name" value="NAD(P)-binding Rossmann-like Domain"/>
    <property type="match status" value="1"/>
</dbReference>
<gene>
    <name evidence="2" type="ORF">WN944_028248</name>
</gene>
<accession>A0AAP0LQC4</accession>
<sequence length="391" mass="44652">MAAKEFNDEAEAATNKVSVNRGREVDAKNVAVIFGVTGLVGKELARRLISTANWKVYGIARKPEITAIQSSSYCFISCDLLNPLDIKRKLTLLEDVTHIFWVTWASQFASDMHKCCEQNKAMMCNALNAILPRAKALKHVSLQTGMKHYVSLQGLPEEKQVRFYDEECPRVSKSNNFYYVLEDLLKEKLAGKVAWSVHRPGLLLGSSHRSLYNFLGCLCVYGAVCKHLNLPFVFGGTREIWEEYCIDGSDSRLVAEQHIWAATNDDISSTKGQAFNAINGPRFTWKEIWPSIGKKFGVKVPENMFSQDFWYAKAMNDKKQVWKEIVVSKGLIQTEMEDLANWEFLDILFRCPAKMLGTRDKADRLGFRIRCKTLDSILYWIDYMKDEKLIP</sequence>
<organism evidence="2 3">
    <name type="scientific">Citrus x changshan-huyou</name>
    <dbReference type="NCBI Taxonomy" id="2935761"/>
    <lineage>
        <taxon>Eukaryota</taxon>
        <taxon>Viridiplantae</taxon>
        <taxon>Streptophyta</taxon>
        <taxon>Embryophyta</taxon>
        <taxon>Tracheophyta</taxon>
        <taxon>Spermatophyta</taxon>
        <taxon>Magnoliopsida</taxon>
        <taxon>eudicotyledons</taxon>
        <taxon>Gunneridae</taxon>
        <taxon>Pentapetalae</taxon>
        <taxon>rosids</taxon>
        <taxon>malvids</taxon>
        <taxon>Sapindales</taxon>
        <taxon>Rutaceae</taxon>
        <taxon>Aurantioideae</taxon>
        <taxon>Citrus</taxon>
    </lineage>
</organism>
<dbReference type="EMBL" id="JBCGBO010000025">
    <property type="protein sequence ID" value="KAK9176234.1"/>
    <property type="molecule type" value="Genomic_DNA"/>
</dbReference>
<comment type="caution">
    <text evidence="2">The sequence shown here is derived from an EMBL/GenBank/DDBJ whole genome shotgun (WGS) entry which is preliminary data.</text>
</comment>
<dbReference type="GO" id="GO:0006629">
    <property type="term" value="P:lipid metabolic process"/>
    <property type="evidence" value="ECO:0007669"/>
    <property type="project" value="UniProtKB-ARBA"/>
</dbReference>
<name>A0AAP0LQC4_9ROSI</name>
<feature type="domain" description="PRISE-like Rossmann-fold" evidence="1">
    <location>
        <begin position="85"/>
        <end position="331"/>
    </location>
</feature>
<keyword evidence="3" id="KW-1185">Reference proteome</keyword>
<dbReference type="PANTHER" id="PTHR32487:SF12">
    <property type="entry name" value="3-OXO-DELTA(4,5)-STEROID 5-BETA-REDUCTASE"/>
    <property type="match status" value="1"/>
</dbReference>
<dbReference type="SUPFAM" id="SSF51735">
    <property type="entry name" value="NAD(P)-binding Rossmann-fold domains"/>
    <property type="match status" value="1"/>
</dbReference>
<proteinExistence type="predicted"/>
<dbReference type="CDD" id="cd08948">
    <property type="entry name" value="5beta-POR_like_SDR_a"/>
    <property type="match status" value="1"/>
</dbReference>